<dbReference type="SUPFAM" id="SSF55326">
    <property type="entry name" value="PurM N-terminal domain-like"/>
    <property type="match status" value="1"/>
</dbReference>
<evidence type="ECO:0000313" key="5">
    <source>
        <dbReference type="Proteomes" id="UP000030012"/>
    </source>
</evidence>
<dbReference type="Gene3D" id="3.30.1330.10">
    <property type="entry name" value="PurM-like, N-terminal domain"/>
    <property type="match status" value="1"/>
</dbReference>
<protein>
    <submittedName>
        <fullName evidence="4">AIR synthase</fullName>
    </submittedName>
</protein>
<feature type="domain" description="PurM-like N-terminal" evidence="2">
    <location>
        <begin position="33"/>
        <end position="138"/>
    </location>
</feature>
<dbReference type="Pfam" id="PF02769">
    <property type="entry name" value="AIRS_C"/>
    <property type="match status" value="1"/>
</dbReference>
<dbReference type="InterPro" id="IPR036676">
    <property type="entry name" value="PurM-like_C_sf"/>
</dbReference>
<dbReference type="CDD" id="cd06061">
    <property type="entry name" value="PurM-like1"/>
    <property type="match status" value="1"/>
</dbReference>
<dbReference type="PIRSF" id="PIRSF005644">
    <property type="entry name" value="Hdrgns_mtr_HypE"/>
    <property type="match status" value="1"/>
</dbReference>
<reference evidence="4 5" key="1">
    <citation type="submission" date="2014-01" db="EMBL/GenBank/DDBJ databases">
        <title>Plasmidome dynamics in the species complex Clostridium novyi sensu lato converts strains of independent lineages into distinctly different pathogens.</title>
        <authorList>
            <person name="Skarin H."/>
            <person name="Segerman B."/>
        </authorList>
    </citation>
    <scope>NUCLEOTIDE SEQUENCE [LARGE SCALE GENOMIC DNA]</scope>
    <source>
        <strain evidence="4 5">4552</strain>
    </source>
</reference>
<dbReference type="Proteomes" id="UP000030012">
    <property type="component" value="Unassembled WGS sequence"/>
</dbReference>
<dbReference type="InterPro" id="IPR010918">
    <property type="entry name" value="PurM-like_C_dom"/>
</dbReference>
<dbReference type="Pfam" id="PF00586">
    <property type="entry name" value="AIRS"/>
    <property type="match status" value="1"/>
</dbReference>
<comment type="similarity">
    <text evidence="1">Belongs to the HypE family.</text>
</comment>
<comment type="caution">
    <text evidence="4">The sequence shown here is derived from an EMBL/GenBank/DDBJ whole genome shotgun (WGS) entry which is preliminary data.</text>
</comment>
<dbReference type="PANTHER" id="PTHR30303:SF4">
    <property type="entry name" value="HYDROGENASE EXPRESSION_FORMATION PROTEIN HYPE"/>
    <property type="match status" value="1"/>
</dbReference>
<name>A0A0A0I6K4_CLONO</name>
<evidence type="ECO:0000259" key="2">
    <source>
        <dbReference type="Pfam" id="PF00586"/>
    </source>
</evidence>
<dbReference type="SUPFAM" id="SSF56042">
    <property type="entry name" value="PurM C-terminal domain-like"/>
    <property type="match status" value="1"/>
</dbReference>
<proteinExistence type="inferred from homology"/>
<dbReference type="InterPro" id="IPR036921">
    <property type="entry name" value="PurM-like_N_sf"/>
</dbReference>
<sequence length="328" mass="35813">MQIGKLEWKDLKNIINENRGIKRKEVRIRSGIGEDCSVVDFGENECVLSTDPITGAIKNIGKLAVHINCNDVASSGVEPLGLLVTILAPPSSTLEDVKSIMSEINEETKKLNVEILGGHTEVTDAVNKIIVSCTVIGKTKSGSAVSTGGAKENDDIIITKQLCLEGTSILVNDYYEKSKEVLTDEEINEAKSYINYISVIKEGKISGEFGVNSMHDITEGGLIGALWEVSEGSGVGFEVYKEKLPISNITKKLCDLFKIDPLKFISSGSMLITCKDGEKLVEKLKQNGIKASLVGRIIKKEKILVESNKNINVTSVERDELFNIEKHD</sequence>
<accession>A0A0A0I6K4</accession>
<evidence type="ECO:0000256" key="1">
    <source>
        <dbReference type="ARBA" id="ARBA00006243"/>
    </source>
</evidence>
<dbReference type="GO" id="GO:0051604">
    <property type="term" value="P:protein maturation"/>
    <property type="evidence" value="ECO:0007669"/>
    <property type="project" value="TreeGrafter"/>
</dbReference>
<gene>
    <name evidence="4" type="ORF">Z968_07655</name>
</gene>
<dbReference type="Gene3D" id="3.90.650.10">
    <property type="entry name" value="PurM-like C-terminal domain"/>
    <property type="match status" value="1"/>
</dbReference>
<organism evidence="4 5">
    <name type="scientific">Clostridium novyi A str. 4552</name>
    <dbReference type="NCBI Taxonomy" id="1444289"/>
    <lineage>
        <taxon>Bacteria</taxon>
        <taxon>Bacillati</taxon>
        <taxon>Bacillota</taxon>
        <taxon>Clostridia</taxon>
        <taxon>Eubacteriales</taxon>
        <taxon>Clostridiaceae</taxon>
        <taxon>Clostridium</taxon>
    </lineage>
</organism>
<evidence type="ECO:0000259" key="3">
    <source>
        <dbReference type="Pfam" id="PF02769"/>
    </source>
</evidence>
<dbReference type="EMBL" id="JENJ01000029">
    <property type="protein sequence ID" value="KGM95951.1"/>
    <property type="molecule type" value="Genomic_DNA"/>
</dbReference>
<dbReference type="InterPro" id="IPR011854">
    <property type="entry name" value="HypE"/>
</dbReference>
<dbReference type="InterPro" id="IPR016188">
    <property type="entry name" value="PurM-like_N"/>
</dbReference>
<evidence type="ECO:0000313" key="4">
    <source>
        <dbReference type="EMBL" id="KGM95951.1"/>
    </source>
</evidence>
<dbReference type="AlphaFoldDB" id="A0A0A0I6K4"/>
<dbReference type="PANTHER" id="PTHR30303">
    <property type="entry name" value="HYDROGENASE ISOENZYMES FORMATION PROTEIN HYPE"/>
    <property type="match status" value="1"/>
</dbReference>
<dbReference type="RefSeq" id="WP_039255338.1">
    <property type="nucleotide sequence ID" value="NZ_JENJ01000029.1"/>
</dbReference>
<feature type="domain" description="PurM-like C-terminal" evidence="3">
    <location>
        <begin position="153"/>
        <end position="302"/>
    </location>
</feature>
<dbReference type="OrthoDB" id="153904at2"/>